<keyword evidence="3" id="KW-1185">Reference proteome</keyword>
<gene>
    <name evidence="2" type="ORF">DPM13_17835</name>
</gene>
<sequence>MRYKTNDYSVPVAYGQQDVLGSGPRSALLFSVSVANGESVPALCRSIGDCRLHLAADLPQSHTDRLVAVKRGEQATEGASSNGHSKVDIRTSAEAVRGGRIDVLDELSARCAVNATWCRSHPKGKILAPRGRLGQGAAYPQRGSAIAGTEADLGRSGRFPKRLASH</sequence>
<proteinExistence type="predicted"/>
<reference evidence="2 3" key="1">
    <citation type="submission" date="2018-06" db="EMBL/GenBank/DDBJ databases">
        <title>Complete genome sequence of Paracoccus mutanolyticus strain RSP-02 isolated from cellulosic waste.</title>
        <authorList>
            <person name="Amrutha R.N."/>
            <person name="Shrivastav A."/>
            <person name="Buddana S.K."/>
            <person name="Deshpande U."/>
            <person name="Prakasham R.S."/>
        </authorList>
    </citation>
    <scope>NUCLEOTIDE SEQUENCE [LARGE SCALE GENOMIC DNA]</scope>
    <source>
        <strain evidence="2 3">RSP-02</strain>
    </source>
</reference>
<evidence type="ECO:0000256" key="1">
    <source>
        <dbReference type="SAM" id="MobiDB-lite"/>
    </source>
</evidence>
<organism evidence="2 3">
    <name type="scientific">Paracoccus mutanolyticus</name>
    <dbReference type="NCBI Taxonomy" id="1499308"/>
    <lineage>
        <taxon>Bacteria</taxon>
        <taxon>Pseudomonadati</taxon>
        <taxon>Pseudomonadota</taxon>
        <taxon>Alphaproteobacteria</taxon>
        <taxon>Rhodobacterales</taxon>
        <taxon>Paracoccaceae</taxon>
        <taxon>Paracoccus</taxon>
    </lineage>
</organism>
<evidence type="ECO:0000313" key="2">
    <source>
        <dbReference type="EMBL" id="AWX94148.1"/>
    </source>
</evidence>
<name>A0ABN5ME85_9RHOB</name>
<dbReference type="EMBL" id="CP030239">
    <property type="protein sequence ID" value="AWX94148.1"/>
    <property type="molecule type" value="Genomic_DNA"/>
</dbReference>
<protein>
    <submittedName>
        <fullName evidence="2">Uncharacterized protein</fullName>
    </submittedName>
</protein>
<accession>A0ABN5ME85</accession>
<feature type="region of interest" description="Disordered" evidence="1">
    <location>
        <begin position="72"/>
        <end position="91"/>
    </location>
</feature>
<dbReference type="Proteomes" id="UP000249922">
    <property type="component" value="Chromosome"/>
</dbReference>
<evidence type="ECO:0000313" key="3">
    <source>
        <dbReference type="Proteomes" id="UP000249922"/>
    </source>
</evidence>